<dbReference type="AlphaFoldDB" id="N1WW90"/>
<dbReference type="SUPFAM" id="SSF56542">
    <property type="entry name" value="Substrate-binding domain of HMG-CoA reductase"/>
    <property type="match status" value="1"/>
</dbReference>
<dbReference type="SUPFAM" id="SSF55035">
    <property type="entry name" value="NAD-binding domain of HMG-CoA reductase"/>
    <property type="match status" value="1"/>
</dbReference>
<dbReference type="Gene3D" id="1.10.8.660">
    <property type="match status" value="1"/>
</dbReference>
<dbReference type="GO" id="GO:0015936">
    <property type="term" value="P:coenzyme A metabolic process"/>
    <property type="evidence" value="ECO:0007669"/>
    <property type="project" value="InterPro"/>
</dbReference>
<dbReference type="GO" id="GO:0004420">
    <property type="term" value="F:hydroxymethylglutaryl-CoA reductase (NADPH) activity"/>
    <property type="evidence" value="ECO:0007669"/>
    <property type="project" value="InterPro"/>
</dbReference>
<comment type="similarity">
    <text evidence="1 3">Belongs to the HMG-CoA reductase family.</text>
</comment>
<comment type="caution">
    <text evidence="4">The sequence shown here is derived from an EMBL/GenBank/DDBJ whole genome shotgun (WGS) entry which is preliminary data.</text>
</comment>
<evidence type="ECO:0000256" key="2">
    <source>
        <dbReference type="ARBA" id="ARBA00023002"/>
    </source>
</evidence>
<comment type="pathway">
    <text evidence="3">Metabolic intermediate metabolism; (R)-mevalonate degradation; (S)-3-hydroxy-3-methylglutaryl-CoA from (R)-mevalonate: step 1/1.</text>
</comment>
<reference evidence="4 5" key="1">
    <citation type="journal article" date="2014" name="Genome Biol. Evol.">
        <title>Extensive gene acquisition in the extremely psychrophilic bacterial species Psychroflexus torquis and the link to sea-ice ecosystem specialism.</title>
        <authorList>
            <person name="Feng S."/>
            <person name="Powell S.M."/>
            <person name="Wilson R."/>
            <person name="Bowman J.P."/>
        </authorList>
    </citation>
    <scope>NUCLEOTIDE SEQUENCE [LARGE SCALE GENOMIC DNA]</scope>
    <source>
        <strain evidence="4 5">ACAM 44</strain>
    </source>
</reference>
<accession>N1WW90</accession>
<proteinExistence type="inferred from homology"/>
<dbReference type="PROSITE" id="PS50065">
    <property type="entry name" value="HMG_COA_REDUCTASE_4"/>
    <property type="match status" value="1"/>
</dbReference>
<evidence type="ECO:0000256" key="1">
    <source>
        <dbReference type="ARBA" id="ARBA00007661"/>
    </source>
</evidence>
<dbReference type="STRING" id="1189619.pgond44_13057"/>
<dbReference type="EMBL" id="APLF01000018">
    <property type="protein sequence ID" value="EMY80118.1"/>
    <property type="molecule type" value="Genomic_DNA"/>
</dbReference>
<dbReference type="PANTHER" id="PTHR10572:SF24">
    <property type="entry name" value="3-HYDROXY-3-METHYLGLUTARYL-COENZYME A REDUCTASE"/>
    <property type="match status" value="1"/>
</dbReference>
<dbReference type="InterPro" id="IPR002202">
    <property type="entry name" value="HMG_CoA_Rdtase"/>
</dbReference>
<dbReference type="Pfam" id="PF00368">
    <property type="entry name" value="HMG-CoA_red"/>
    <property type="match status" value="1"/>
</dbReference>
<name>N1WW90_9FLAO</name>
<gene>
    <name evidence="4" type="ORF">pgond44_13057</name>
</gene>
<dbReference type="InterPro" id="IPR004553">
    <property type="entry name" value="HMG_CoA_Rdtase_bac-typ"/>
</dbReference>
<protein>
    <recommendedName>
        <fullName evidence="3">3-hydroxy-3-methylglutaryl coenzyme A reductase</fullName>
        <shortName evidence="3">HMG-CoA reductase</shortName>
        <ecNumber evidence="3">1.1.1.88</ecNumber>
    </recommendedName>
</protein>
<dbReference type="RefSeq" id="WP_003443502.1">
    <property type="nucleotide sequence ID" value="NZ_APLF01000018.1"/>
</dbReference>
<dbReference type="Gene3D" id="3.90.770.10">
    <property type="entry name" value="3-hydroxy-3-methylglutaryl-coenzyme A Reductase, Chain A, domain 2"/>
    <property type="match status" value="2"/>
</dbReference>
<evidence type="ECO:0000313" key="5">
    <source>
        <dbReference type="Proteomes" id="UP000012317"/>
    </source>
</evidence>
<keyword evidence="3" id="KW-0520">NAD</keyword>
<dbReference type="PRINTS" id="PR00071">
    <property type="entry name" value="HMGCOARDTASE"/>
</dbReference>
<dbReference type="InterPro" id="IPR009029">
    <property type="entry name" value="HMG_CoA_Rdtase_sub-bd_dom_sf"/>
</dbReference>
<dbReference type="EC" id="1.1.1.88" evidence="3"/>
<sequence>MSKISGFSKLTKEEKVNWVTDHYLSNYPKAKKVIQQYWNSDEMLQRLHDEFTENTISNYYLPLGIAPNFDIDGELYALPMAIEESSVIAAASKAAKFWQDKGGFKTEVLGTTKVGHVHFDFKGNTEELKHFFTQIKPLFFSSTASITKNMVRRGGGIKDIQLIDKTQELDNYFQLYCTFETKDAMGANFINSCLEQFGQTLEAEALTHQAFKTENTFPEVIMCILSNYVPECLVRAEVSCPISNLGKTQEEANRFVKKFSQAIKIAKIEPYRAVTHNKGIMNGVDALVLATGNDFRAVEAGVHAYAAREGSYSSLTHVEAKDGVFKFWIEIPLALGTIGGLTSLHPLVKLSLAMLGNPTAEKLMRITAVAGLAQNFAAVNSLVTTGIQKGHMKMHLMNILNQFEANKGEREEAVEYFKTHTVTHSEVISLLERLRA</sequence>
<organism evidence="4 5">
    <name type="scientific">Psychroflexus gondwanensis ACAM 44</name>
    <dbReference type="NCBI Taxonomy" id="1189619"/>
    <lineage>
        <taxon>Bacteria</taxon>
        <taxon>Pseudomonadati</taxon>
        <taxon>Bacteroidota</taxon>
        <taxon>Flavobacteriia</taxon>
        <taxon>Flavobacteriales</taxon>
        <taxon>Flavobacteriaceae</taxon>
        <taxon>Psychroflexus</taxon>
    </lineage>
</organism>
<keyword evidence="2 3" id="KW-0560">Oxidoreductase</keyword>
<dbReference type="InterPro" id="IPR023074">
    <property type="entry name" value="HMG_CoA_Rdtase_cat_sf"/>
</dbReference>
<dbReference type="Proteomes" id="UP000012317">
    <property type="component" value="Unassembled WGS sequence"/>
</dbReference>
<dbReference type="UniPathway" id="UPA00257">
    <property type="reaction ID" value="UER00367"/>
</dbReference>
<evidence type="ECO:0000313" key="4">
    <source>
        <dbReference type="EMBL" id="EMY80118.1"/>
    </source>
</evidence>
<dbReference type="CDD" id="cd00644">
    <property type="entry name" value="HMG-CoA_reductase_classII"/>
    <property type="match status" value="1"/>
</dbReference>
<dbReference type="eggNOG" id="COG1257">
    <property type="taxonomic scope" value="Bacteria"/>
</dbReference>
<evidence type="ECO:0000256" key="3">
    <source>
        <dbReference type="RuleBase" id="RU361219"/>
    </source>
</evidence>
<dbReference type="InterPro" id="IPR009023">
    <property type="entry name" value="HMG_CoA_Rdtase_NAD(P)-bd_sf"/>
</dbReference>
<dbReference type="GO" id="GO:0140643">
    <property type="term" value="F:hydroxymethylglutaryl-CoA reductase (NADH) activity"/>
    <property type="evidence" value="ECO:0007669"/>
    <property type="project" value="UniProtKB-EC"/>
</dbReference>
<comment type="catalytic activity">
    <reaction evidence="3">
        <text>(R)-mevalonate + 2 NAD(+) + CoA = (3S)-3-hydroxy-3-methylglutaryl-CoA + 2 NADH + 2 H(+)</text>
        <dbReference type="Rhea" id="RHEA:14833"/>
        <dbReference type="ChEBI" id="CHEBI:15378"/>
        <dbReference type="ChEBI" id="CHEBI:36464"/>
        <dbReference type="ChEBI" id="CHEBI:43074"/>
        <dbReference type="ChEBI" id="CHEBI:57287"/>
        <dbReference type="ChEBI" id="CHEBI:57540"/>
        <dbReference type="ChEBI" id="CHEBI:57945"/>
        <dbReference type="EC" id="1.1.1.88"/>
    </reaction>
</comment>
<dbReference type="PATRIC" id="fig|1189619.4.peg.2693"/>
<keyword evidence="5" id="KW-1185">Reference proteome</keyword>
<dbReference type="PANTHER" id="PTHR10572">
    <property type="entry name" value="3-HYDROXY-3-METHYLGLUTARYL-COENZYME A REDUCTASE"/>
    <property type="match status" value="1"/>
</dbReference>
<dbReference type="NCBIfam" id="TIGR00532">
    <property type="entry name" value="HMG_CoA_R_NAD"/>
    <property type="match status" value="1"/>
</dbReference>